<proteinExistence type="predicted"/>
<evidence type="ECO:0000313" key="1">
    <source>
        <dbReference type="EMBL" id="KIL76900.1"/>
    </source>
</evidence>
<protein>
    <recommendedName>
        <fullName evidence="3">Mobile element protein</fullName>
    </recommendedName>
</protein>
<reference evidence="1 2" key="1">
    <citation type="submission" date="2015-01" db="EMBL/GenBank/DDBJ databases">
        <title>Genome Assembly of Bacillus badius MTCC 1458.</title>
        <authorList>
            <person name="Verma A."/>
            <person name="Khatri I."/>
            <person name="Mual P."/>
            <person name="Subramanian S."/>
            <person name="Krishnamurthi S."/>
        </authorList>
    </citation>
    <scope>NUCLEOTIDE SEQUENCE [LARGE SCALE GENOMIC DNA]</scope>
    <source>
        <strain evidence="1 2">MTCC 1458</strain>
    </source>
</reference>
<comment type="caution">
    <text evidence="1">The sequence shown here is derived from an EMBL/GenBank/DDBJ whole genome shotgun (WGS) entry which is preliminary data.</text>
</comment>
<dbReference type="EMBL" id="JXLP01000020">
    <property type="protein sequence ID" value="KIL76900.1"/>
    <property type="molecule type" value="Genomic_DNA"/>
</dbReference>
<keyword evidence="2" id="KW-1185">Reference proteome</keyword>
<dbReference type="Proteomes" id="UP000031982">
    <property type="component" value="Unassembled WGS sequence"/>
</dbReference>
<evidence type="ECO:0000313" key="2">
    <source>
        <dbReference type="Proteomes" id="UP000031982"/>
    </source>
</evidence>
<name>A0ABR5AQ80_BACBA</name>
<sequence length="37" mass="4550">MEYRNIFLKGLNFLKTVKNEDQVHTLKLQMDQVFMYN</sequence>
<accession>A0ABR5AQ80</accession>
<organism evidence="1 2">
    <name type="scientific">Bacillus badius</name>
    <dbReference type="NCBI Taxonomy" id="1455"/>
    <lineage>
        <taxon>Bacteria</taxon>
        <taxon>Bacillati</taxon>
        <taxon>Bacillota</taxon>
        <taxon>Bacilli</taxon>
        <taxon>Bacillales</taxon>
        <taxon>Bacillaceae</taxon>
        <taxon>Pseudobacillus</taxon>
    </lineage>
</organism>
<gene>
    <name evidence="1" type="ORF">SD77_2685</name>
</gene>
<evidence type="ECO:0008006" key="3">
    <source>
        <dbReference type="Google" id="ProtNLM"/>
    </source>
</evidence>